<feature type="domain" description="DhaL" evidence="9">
    <location>
        <begin position="7"/>
        <end position="206"/>
    </location>
</feature>
<dbReference type="InterPro" id="IPR004007">
    <property type="entry name" value="DhaL_dom"/>
</dbReference>
<proteinExistence type="predicted"/>
<evidence type="ECO:0000256" key="4">
    <source>
        <dbReference type="ARBA" id="ARBA00022679"/>
    </source>
</evidence>
<dbReference type="STRING" id="1619234.SAMN05421730_101086"/>
<dbReference type="GO" id="GO:0005829">
    <property type="term" value="C:cytosol"/>
    <property type="evidence" value="ECO:0007669"/>
    <property type="project" value="TreeGrafter"/>
</dbReference>
<sequence>MSTFKNADGKKVLLKMVKAIQDNKAYLGEVDGLIGDGDHGMNMNKGFSVFESRFADKEFSFTEGLEELGMILLNEIGGSMGPIYGTILMEMAEAGEDLEEISLTDFGNMLSAGLTGLCGIVDAKVGDKTLVDALSPAADAIKAAAAEGKDYKEALSAMKKAAAEGRDSTKDMVAKFGRSSRLGERSRGVLDAGATSCSIILTAMADGIEEVSA</sequence>
<evidence type="ECO:0000256" key="2">
    <source>
        <dbReference type="ARBA" id="ARBA00004745"/>
    </source>
</evidence>
<evidence type="ECO:0000313" key="10">
    <source>
        <dbReference type="EMBL" id="SCP97426.1"/>
    </source>
</evidence>
<dbReference type="Pfam" id="PF02734">
    <property type="entry name" value="Dak2"/>
    <property type="match status" value="1"/>
</dbReference>
<name>A0A1D3TTU0_9FIRM</name>
<keyword evidence="6" id="KW-0319">Glycerol metabolism</keyword>
<keyword evidence="11" id="KW-1185">Reference proteome</keyword>
<reference evidence="10 11" key="1">
    <citation type="submission" date="2016-09" db="EMBL/GenBank/DDBJ databases">
        <authorList>
            <person name="Capua I."/>
            <person name="De Benedictis P."/>
            <person name="Joannis T."/>
            <person name="Lombin L.H."/>
            <person name="Cattoli G."/>
        </authorList>
    </citation>
    <scope>NUCLEOTIDE SEQUENCE [LARGE SCALE GENOMIC DNA]</scope>
    <source>
        <strain evidence="10 11">GluBS11</strain>
    </source>
</reference>
<keyword evidence="4" id="KW-0808">Transferase</keyword>
<evidence type="ECO:0000256" key="5">
    <source>
        <dbReference type="ARBA" id="ARBA00022777"/>
    </source>
</evidence>
<dbReference type="SUPFAM" id="SSF101473">
    <property type="entry name" value="DhaL-like"/>
    <property type="match status" value="1"/>
</dbReference>
<protein>
    <recommendedName>
        <fullName evidence="3">phosphoenolpyruvate--glycerone phosphotransferase</fullName>
        <ecNumber evidence="3">2.7.1.121</ecNumber>
    </recommendedName>
</protein>
<dbReference type="Proteomes" id="UP000199315">
    <property type="component" value="Unassembled WGS sequence"/>
</dbReference>
<comment type="function">
    <text evidence="8">ADP-binding subunit of the dihydroxyacetone kinase, which is responsible for the phosphoenolpyruvate (PEP)-dependent phosphorylation of dihydroxyacetone. DhaL-ADP is converted to DhaL-ATP via a phosphoryl group transfer from DhaM and transmits it to dihydroxyacetone binds to DhaK.</text>
</comment>
<evidence type="ECO:0000259" key="9">
    <source>
        <dbReference type="PROSITE" id="PS51480"/>
    </source>
</evidence>
<dbReference type="Gene3D" id="1.25.40.340">
    <property type="match status" value="1"/>
</dbReference>
<evidence type="ECO:0000256" key="8">
    <source>
        <dbReference type="ARBA" id="ARBA00055771"/>
    </source>
</evidence>
<evidence type="ECO:0000256" key="7">
    <source>
        <dbReference type="ARBA" id="ARBA00046577"/>
    </source>
</evidence>
<dbReference type="RefSeq" id="WP_091233531.1">
    <property type="nucleotide sequence ID" value="NZ_FMKA01000010.1"/>
</dbReference>
<evidence type="ECO:0000313" key="11">
    <source>
        <dbReference type="Proteomes" id="UP000199315"/>
    </source>
</evidence>
<dbReference type="PANTHER" id="PTHR28629:SF4">
    <property type="entry name" value="TRIOKINASE_FMN CYCLASE"/>
    <property type="match status" value="1"/>
</dbReference>
<dbReference type="FunFam" id="1.25.40.340:FF:000002">
    <property type="entry name" value="Dihydroxyacetone kinase, L subunit"/>
    <property type="match status" value="1"/>
</dbReference>
<dbReference type="GO" id="GO:0004371">
    <property type="term" value="F:glycerone kinase activity"/>
    <property type="evidence" value="ECO:0007669"/>
    <property type="project" value="InterPro"/>
</dbReference>
<dbReference type="NCBIfam" id="TIGR02365">
    <property type="entry name" value="dha_L_ycgS"/>
    <property type="match status" value="1"/>
</dbReference>
<evidence type="ECO:0000256" key="6">
    <source>
        <dbReference type="ARBA" id="ARBA00022798"/>
    </source>
</evidence>
<dbReference type="SMART" id="SM01120">
    <property type="entry name" value="Dak2"/>
    <property type="match status" value="1"/>
</dbReference>
<comment type="pathway">
    <text evidence="2">Polyol metabolism; glycerol degradation.</text>
</comment>
<dbReference type="PANTHER" id="PTHR28629">
    <property type="entry name" value="TRIOKINASE/FMN CYCLASE"/>
    <property type="match status" value="1"/>
</dbReference>
<dbReference type="InterPro" id="IPR012737">
    <property type="entry name" value="DhaK_L_YcgS"/>
</dbReference>
<comment type="subunit">
    <text evidence="7">Homodimer. The dihydroxyacetone kinase complex is composed of a homodimer of DhaM, a homodimer of DhaK and the subunit DhaL.</text>
</comment>
<dbReference type="GO" id="GO:0019563">
    <property type="term" value="P:glycerol catabolic process"/>
    <property type="evidence" value="ECO:0007669"/>
    <property type="project" value="TreeGrafter"/>
</dbReference>
<dbReference type="PROSITE" id="PS51480">
    <property type="entry name" value="DHAL"/>
    <property type="match status" value="1"/>
</dbReference>
<dbReference type="EMBL" id="FMKA01000010">
    <property type="protein sequence ID" value="SCP97426.1"/>
    <property type="molecule type" value="Genomic_DNA"/>
</dbReference>
<accession>A0A1D3TTU0</accession>
<dbReference type="InterPro" id="IPR050861">
    <property type="entry name" value="Dihydroxyacetone_Kinase"/>
</dbReference>
<dbReference type="OrthoDB" id="9800291at2"/>
<gene>
    <name evidence="10" type="ORF">SAMN05421730_101086</name>
</gene>
<evidence type="ECO:0000256" key="1">
    <source>
        <dbReference type="ARBA" id="ARBA00001113"/>
    </source>
</evidence>
<dbReference type="EC" id="2.7.1.121" evidence="3"/>
<organism evidence="10 11">
    <name type="scientific">Anaerobium acetethylicum</name>
    <dbReference type="NCBI Taxonomy" id="1619234"/>
    <lineage>
        <taxon>Bacteria</taxon>
        <taxon>Bacillati</taxon>
        <taxon>Bacillota</taxon>
        <taxon>Clostridia</taxon>
        <taxon>Lachnospirales</taxon>
        <taxon>Lachnospiraceae</taxon>
        <taxon>Anaerobium</taxon>
    </lineage>
</organism>
<dbReference type="InterPro" id="IPR036117">
    <property type="entry name" value="DhaL_dom_sf"/>
</dbReference>
<keyword evidence="5 10" id="KW-0418">Kinase</keyword>
<comment type="catalytic activity">
    <reaction evidence="1">
        <text>dihydroxyacetone + phosphoenolpyruvate = dihydroxyacetone phosphate + pyruvate</text>
        <dbReference type="Rhea" id="RHEA:18381"/>
        <dbReference type="ChEBI" id="CHEBI:15361"/>
        <dbReference type="ChEBI" id="CHEBI:16016"/>
        <dbReference type="ChEBI" id="CHEBI:57642"/>
        <dbReference type="ChEBI" id="CHEBI:58702"/>
        <dbReference type="EC" id="2.7.1.121"/>
    </reaction>
</comment>
<dbReference type="AlphaFoldDB" id="A0A1D3TTU0"/>
<evidence type="ECO:0000256" key="3">
    <source>
        <dbReference type="ARBA" id="ARBA00012095"/>
    </source>
</evidence>
<dbReference type="GO" id="GO:0047324">
    <property type="term" value="F:phosphoenolpyruvate-glycerone phosphotransferase activity"/>
    <property type="evidence" value="ECO:0007669"/>
    <property type="project" value="UniProtKB-EC"/>
</dbReference>